<dbReference type="RefSeq" id="WP_020373892.1">
    <property type="nucleotide sequence ID" value="NZ_FWWY01000001.1"/>
</dbReference>
<evidence type="ECO:0000256" key="2">
    <source>
        <dbReference type="ARBA" id="ARBA00023239"/>
    </source>
</evidence>
<name>A0A1W1WGX6_SULTA</name>
<evidence type="ECO:0000256" key="1">
    <source>
        <dbReference type="ARBA" id="ARBA00022723"/>
    </source>
</evidence>
<dbReference type="SMART" id="SM01007">
    <property type="entry name" value="Aldolase_II"/>
    <property type="match status" value="1"/>
</dbReference>
<evidence type="ECO:0000259" key="3">
    <source>
        <dbReference type="SMART" id="SM01007"/>
    </source>
</evidence>
<sequence length="223" mass="23680">MAQLTAEAAKEQLVQAAHYLASHGLLFRGNHANLSARISDTQIVMTKGGSIANLSVNDFAIVGLNGKVLEGDMEPTMQEIIDMHVGIYNVRPSVGSVIHTHAPHVTAFSVAQKAIPLVYEPLLRFGVSEPVPVVPWAPRGSKASVDAIVDIAKNHPGLPAVLMANHGVLVFADNPMATASLLGTLDEAAELYILAESLGGAKVLPELAIEQVRERMMAFGSKH</sequence>
<organism evidence="4 5">
    <name type="scientific">Sulfobacillus thermosulfidooxidans (strain DSM 9293 / VKM B-1269 / AT-1)</name>
    <dbReference type="NCBI Taxonomy" id="929705"/>
    <lineage>
        <taxon>Bacteria</taxon>
        <taxon>Bacillati</taxon>
        <taxon>Bacillota</taxon>
        <taxon>Clostridia</taxon>
        <taxon>Eubacteriales</taxon>
        <taxon>Clostridiales Family XVII. Incertae Sedis</taxon>
        <taxon>Sulfobacillus</taxon>
    </lineage>
</organism>
<evidence type="ECO:0000313" key="5">
    <source>
        <dbReference type="Proteomes" id="UP000192660"/>
    </source>
</evidence>
<accession>A0A1W1WGX6</accession>
<dbReference type="SUPFAM" id="SSF53639">
    <property type="entry name" value="AraD/HMP-PK domain-like"/>
    <property type="match status" value="1"/>
</dbReference>
<keyword evidence="5" id="KW-1185">Reference proteome</keyword>
<dbReference type="InterPro" id="IPR036409">
    <property type="entry name" value="Aldolase_II/adducin_N_sf"/>
</dbReference>
<dbReference type="Gene3D" id="3.40.225.10">
    <property type="entry name" value="Class II aldolase/adducin N-terminal domain"/>
    <property type="match status" value="1"/>
</dbReference>
<dbReference type="OrthoDB" id="9786287at2"/>
<dbReference type="GO" id="GO:0016832">
    <property type="term" value="F:aldehyde-lyase activity"/>
    <property type="evidence" value="ECO:0007669"/>
    <property type="project" value="TreeGrafter"/>
</dbReference>
<reference evidence="5" key="1">
    <citation type="submission" date="2017-04" db="EMBL/GenBank/DDBJ databases">
        <authorList>
            <person name="Varghese N."/>
            <person name="Submissions S."/>
        </authorList>
    </citation>
    <scope>NUCLEOTIDE SEQUENCE [LARGE SCALE GENOMIC DNA]</scope>
    <source>
        <strain evidence="5">DSM 9293</strain>
    </source>
</reference>
<keyword evidence="1" id="KW-0479">Metal-binding</keyword>
<dbReference type="PANTHER" id="PTHR22789">
    <property type="entry name" value="FUCULOSE PHOSPHATE ALDOLASE"/>
    <property type="match status" value="1"/>
</dbReference>
<keyword evidence="2" id="KW-0456">Lyase</keyword>
<dbReference type="GO" id="GO:0005829">
    <property type="term" value="C:cytosol"/>
    <property type="evidence" value="ECO:0007669"/>
    <property type="project" value="TreeGrafter"/>
</dbReference>
<dbReference type="Proteomes" id="UP000192660">
    <property type="component" value="Unassembled WGS sequence"/>
</dbReference>
<dbReference type="GO" id="GO:0019323">
    <property type="term" value="P:pentose catabolic process"/>
    <property type="evidence" value="ECO:0007669"/>
    <property type="project" value="TreeGrafter"/>
</dbReference>
<gene>
    <name evidence="4" type="ORF">SAMN00768000_2308</name>
</gene>
<evidence type="ECO:0000313" key="4">
    <source>
        <dbReference type="EMBL" id="SMC05551.1"/>
    </source>
</evidence>
<dbReference type="STRING" id="28034.BFX07_08690"/>
<dbReference type="GO" id="GO:0046872">
    <property type="term" value="F:metal ion binding"/>
    <property type="evidence" value="ECO:0007669"/>
    <property type="project" value="UniProtKB-KW"/>
</dbReference>
<dbReference type="PANTHER" id="PTHR22789:SF0">
    <property type="entry name" value="3-OXO-TETRONATE 4-PHOSPHATE DECARBOXYLASE-RELATED"/>
    <property type="match status" value="1"/>
</dbReference>
<dbReference type="Pfam" id="PF00596">
    <property type="entry name" value="Aldolase_II"/>
    <property type="match status" value="1"/>
</dbReference>
<proteinExistence type="predicted"/>
<feature type="domain" description="Class II aldolase/adducin N-terminal" evidence="3">
    <location>
        <begin position="11"/>
        <end position="193"/>
    </location>
</feature>
<dbReference type="EMBL" id="FWWY01000001">
    <property type="protein sequence ID" value="SMC05551.1"/>
    <property type="molecule type" value="Genomic_DNA"/>
</dbReference>
<dbReference type="AlphaFoldDB" id="A0A1W1WGX6"/>
<dbReference type="InterPro" id="IPR001303">
    <property type="entry name" value="Aldolase_II/adducin_N"/>
</dbReference>
<protein>
    <submittedName>
        <fullName evidence="4">L-fuculose-phosphate aldolase</fullName>
    </submittedName>
</protein>
<dbReference type="InterPro" id="IPR050197">
    <property type="entry name" value="Aldolase_class_II_sugar_metab"/>
</dbReference>